<feature type="compositionally biased region" description="Polar residues" evidence="1">
    <location>
        <begin position="66"/>
        <end position="94"/>
    </location>
</feature>
<dbReference type="AlphaFoldDB" id="A0A345C0H0"/>
<keyword evidence="4" id="KW-1185">Reference proteome</keyword>
<dbReference type="PANTHER" id="PTHR35792">
    <property type="entry name" value="GENERAL STRESS PROTEIN"/>
    <property type="match status" value="1"/>
</dbReference>
<dbReference type="EMBL" id="CP031092">
    <property type="protein sequence ID" value="AXF56701.1"/>
    <property type="molecule type" value="Genomic_DNA"/>
</dbReference>
<dbReference type="InterPro" id="IPR024623">
    <property type="entry name" value="YtxH"/>
</dbReference>
<evidence type="ECO:0000313" key="3">
    <source>
        <dbReference type="EMBL" id="AXF56701.1"/>
    </source>
</evidence>
<evidence type="ECO:0000256" key="1">
    <source>
        <dbReference type="SAM" id="MobiDB-lite"/>
    </source>
</evidence>
<evidence type="ECO:0000313" key="4">
    <source>
        <dbReference type="Proteomes" id="UP000252100"/>
    </source>
</evidence>
<keyword evidence="2" id="KW-0812">Transmembrane</keyword>
<feature type="region of interest" description="Disordered" evidence="1">
    <location>
        <begin position="44"/>
        <end position="116"/>
    </location>
</feature>
<dbReference type="Pfam" id="PF12732">
    <property type="entry name" value="YtxH"/>
    <property type="match status" value="1"/>
</dbReference>
<dbReference type="InterPro" id="IPR052928">
    <property type="entry name" value="Desiccation-related_membrane"/>
</dbReference>
<dbReference type="PANTHER" id="PTHR35792:SF2">
    <property type="entry name" value="GENERAL STRESS PROTEIN"/>
    <property type="match status" value="1"/>
</dbReference>
<keyword evidence="2" id="KW-1133">Transmembrane helix</keyword>
<proteinExistence type="predicted"/>
<reference evidence="3 4" key="1">
    <citation type="journal article" date="2018" name="J. Microbiol.">
        <title>Salicibibacter kimchii gen. nov., sp. nov., a moderately halophilic and alkalitolerant bacterium in the family Bacillaceae, isolated from kimchi.</title>
        <authorList>
            <person name="Jang J.Y."/>
            <person name="Oh Y.J."/>
            <person name="Lim S.K."/>
            <person name="Park H.K."/>
            <person name="Lee C."/>
            <person name="Kim J.Y."/>
            <person name="Lee M.A."/>
            <person name="Choi H.J."/>
        </authorList>
    </citation>
    <scope>NUCLEOTIDE SEQUENCE [LARGE SCALE GENOMIC DNA]</scope>
    <source>
        <strain evidence="3 4">NKC1-1</strain>
    </source>
</reference>
<protein>
    <submittedName>
        <fullName evidence="3">YtxH domain-containing protein</fullName>
    </submittedName>
</protein>
<accession>A0A345C0H0</accession>
<keyword evidence="2" id="KW-0472">Membrane</keyword>
<name>A0A345C0H0_9BACI</name>
<dbReference type="Proteomes" id="UP000252100">
    <property type="component" value="Chromosome"/>
</dbReference>
<evidence type="ECO:0000256" key="2">
    <source>
        <dbReference type="SAM" id="Phobius"/>
    </source>
</evidence>
<dbReference type="KEGG" id="rue:DT065_12225"/>
<sequence length="116" mass="12569">MKRIMVMIIICRRDLCMNRKDVLIGVVIGAMIGAMTTLLTAPKSGKAVRGDLQEQTTKLKNKTADAANTVSEQSSRASGQVQDAASQMSETTAETAKRFLDEVTSSGNEDRAYGRE</sequence>
<organism evidence="3 4">
    <name type="scientific">Salicibibacter kimchii</name>
    <dbReference type="NCBI Taxonomy" id="2099786"/>
    <lineage>
        <taxon>Bacteria</taxon>
        <taxon>Bacillati</taxon>
        <taxon>Bacillota</taxon>
        <taxon>Bacilli</taxon>
        <taxon>Bacillales</taxon>
        <taxon>Bacillaceae</taxon>
        <taxon>Salicibibacter</taxon>
    </lineage>
</organism>
<gene>
    <name evidence="3" type="ORF">DT065_12225</name>
</gene>
<feature type="transmembrane region" description="Helical" evidence="2">
    <location>
        <begin position="21"/>
        <end position="41"/>
    </location>
</feature>